<proteinExistence type="predicted"/>
<comment type="caution">
    <text evidence="2">The sequence shown here is derived from an EMBL/GenBank/DDBJ whole genome shotgun (WGS) entry which is preliminary data.</text>
</comment>
<feature type="transmembrane region" description="Helical" evidence="1">
    <location>
        <begin position="21"/>
        <end position="40"/>
    </location>
</feature>
<dbReference type="AlphaFoldDB" id="A0A4R8WB19"/>
<evidence type="ECO:0000256" key="1">
    <source>
        <dbReference type="SAM" id="Phobius"/>
    </source>
</evidence>
<keyword evidence="1" id="KW-1133">Transmembrane helix</keyword>
<feature type="transmembrane region" description="Helical" evidence="1">
    <location>
        <begin position="47"/>
        <end position="74"/>
    </location>
</feature>
<feature type="transmembrane region" description="Helical" evidence="1">
    <location>
        <begin position="106"/>
        <end position="128"/>
    </location>
</feature>
<evidence type="ECO:0000313" key="3">
    <source>
        <dbReference type="Proteomes" id="UP000297643"/>
    </source>
</evidence>
<dbReference type="EMBL" id="SOFM01000016">
    <property type="protein sequence ID" value="TFC05290.1"/>
    <property type="molecule type" value="Genomic_DNA"/>
</dbReference>
<dbReference type="RefSeq" id="WP_134507722.1">
    <property type="nucleotide sequence ID" value="NZ_SOFM01000016.1"/>
</dbReference>
<keyword evidence="1" id="KW-0472">Membrane</keyword>
<protein>
    <submittedName>
        <fullName evidence="2">Uncharacterized protein</fullName>
    </submittedName>
</protein>
<name>A0A4R8WB19_9MICO</name>
<organism evidence="2 3">
    <name type="scientific">Cryobacterium mannosilyticum</name>
    <dbReference type="NCBI Taxonomy" id="1259190"/>
    <lineage>
        <taxon>Bacteria</taxon>
        <taxon>Bacillati</taxon>
        <taxon>Actinomycetota</taxon>
        <taxon>Actinomycetes</taxon>
        <taxon>Micrococcales</taxon>
        <taxon>Microbacteriaceae</taxon>
        <taxon>Cryobacterium</taxon>
    </lineage>
</organism>
<accession>A0A4R8WB19</accession>
<gene>
    <name evidence="2" type="ORF">E3O32_06315</name>
</gene>
<evidence type="ECO:0000313" key="2">
    <source>
        <dbReference type="EMBL" id="TFC05290.1"/>
    </source>
</evidence>
<keyword evidence="1" id="KW-0812">Transmembrane</keyword>
<sequence>MVTFMTGVVILLSNYEESTTVVLRVALSLSAIFLVVLPFWTGRRRTMIWALGFTGVTLIGLAVLSVGLFVMLALTDASMKIFATVAGGMRVFAPEAEIASIESGTFGWAFALASGVAWVTAAGVARLIGHTTARRWPPVLQGLAAAAVATLLSLVVLLLRLGIDPVGFLTNGN</sequence>
<feature type="transmembrane region" description="Helical" evidence="1">
    <location>
        <begin position="140"/>
        <end position="163"/>
    </location>
</feature>
<keyword evidence="3" id="KW-1185">Reference proteome</keyword>
<dbReference type="Proteomes" id="UP000297643">
    <property type="component" value="Unassembled WGS sequence"/>
</dbReference>
<reference evidence="2 3" key="1">
    <citation type="submission" date="2019-03" db="EMBL/GenBank/DDBJ databases">
        <title>Genomics of glacier-inhabiting Cryobacterium strains.</title>
        <authorList>
            <person name="Liu Q."/>
            <person name="Xin Y.-H."/>
        </authorList>
    </citation>
    <scope>NUCLEOTIDE SEQUENCE [LARGE SCALE GENOMIC DNA]</scope>
    <source>
        <strain evidence="2 3">RHLT2-21</strain>
    </source>
</reference>